<dbReference type="Proteomes" id="UP000823775">
    <property type="component" value="Unassembled WGS sequence"/>
</dbReference>
<evidence type="ECO:0000313" key="8">
    <source>
        <dbReference type="EMBL" id="MCD7455749.1"/>
    </source>
</evidence>
<keyword evidence="2" id="KW-0677">Repeat</keyword>
<dbReference type="InterPro" id="IPR045877">
    <property type="entry name" value="ZFP36-like"/>
</dbReference>
<evidence type="ECO:0000256" key="6">
    <source>
        <dbReference type="SAM" id="MobiDB-lite"/>
    </source>
</evidence>
<dbReference type="Pfam" id="PF00642">
    <property type="entry name" value="zf-CCCH"/>
    <property type="match status" value="2"/>
</dbReference>
<dbReference type="PANTHER" id="PTHR12547">
    <property type="entry name" value="CCCH ZINC FINGER/TIS11-RELATED"/>
    <property type="match status" value="1"/>
</dbReference>
<dbReference type="Gene3D" id="4.10.1000.10">
    <property type="entry name" value="Zinc finger, CCCH-type"/>
    <property type="match status" value="3"/>
</dbReference>
<protein>
    <recommendedName>
        <fullName evidence="7">C3H1-type domain-containing protein</fullName>
    </recommendedName>
</protein>
<evidence type="ECO:0000256" key="2">
    <source>
        <dbReference type="ARBA" id="ARBA00022737"/>
    </source>
</evidence>
<dbReference type="SMART" id="SM00356">
    <property type="entry name" value="ZnF_C3H1"/>
    <property type="match status" value="3"/>
</dbReference>
<feature type="compositionally biased region" description="Polar residues" evidence="6">
    <location>
        <begin position="49"/>
        <end position="61"/>
    </location>
</feature>
<feature type="domain" description="C3H1-type" evidence="7">
    <location>
        <begin position="175"/>
        <end position="203"/>
    </location>
</feature>
<dbReference type="InterPro" id="IPR041367">
    <property type="entry name" value="Znf-CCCH_4"/>
</dbReference>
<evidence type="ECO:0000256" key="4">
    <source>
        <dbReference type="ARBA" id="ARBA00022833"/>
    </source>
</evidence>
<dbReference type="PROSITE" id="PS50103">
    <property type="entry name" value="ZF_C3H1"/>
    <property type="match status" value="3"/>
</dbReference>
<dbReference type="Pfam" id="PF18044">
    <property type="entry name" value="zf-CCCH_4"/>
    <property type="match status" value="1"/>
</dbReference>
<evidence type="ECO:0000256" key="5">
    <source>
        <dbReference type="PROSITE-ProRule" id="PRU00723"/>
    </source>
</evidence>
<organism evidence="8 9">
    <name type="scientific">Datura stramonium</name>
    <name type="common">Jimsonweed</name>
    <name type="synonym">Common thornapple</name>
    <dbReference type="NCBI Taxonomy" id="4076"/>
    <lineage>
        <taxon>Eukaryota</taxon>
        <taxon>Viridiplantae</taxon>
        <taxon>Streptophyta</taxon>
        <taxon>Embryophyta</taxon>
        <taxon>Tracheophyta</taxon>
        <taxon>Spermatophyta</taxon>
        <taxon>Magnoliopsida</taxon>
        <taxon>eudicotyledons</taxon>
        <taxon>Gunneridae</taxon>
        <taxon>Pentapetalae</taxon>
        <taxon>asterids</taxon>
        <taxon>lamiids</taxon>
        <taxon>Solanales</taxon>
        <taxon>Solanaceae</taxon>
        <taxon>Solanoideae</taxon>
        <taxon>Datureae</taxon>
        <taxon>Datura</taxon>
    </lineage>
</organism>
<dbReference type="PANTHER" id="PTHR12547:SF156">
    <property type="entry name" value="ZINC FINGER CCCH DOMAIN-CONTAINING PROTEIN 12"/>
    <property type="match status" value="1"/>
</dbReference>
<keyword evidence="1 5" id="KW-0479">Metal-binding</keyword>
<keyword evidence="3 5" id="KW-0863">Zinc-finger</keyword>
<proteinExistence type="predicted"/>
<name>A0ABS8SAE8_DATST</name>
<feature type="region of interest" description="Disordered" evidence="6">
    <location>
        <begin position="43"/>
        <end position="87"/>
    </location>
</feature>
<gene>
    <name evidence="8" type="ORF">HAX54_029426</name>
</gene>
<evidence type="ECO:0000256" key="1">
    <source>
        <dbReference type="ARBA" id="ARBA00022723"/>
    </source>
</evidence>
<keyword evidence="9" id="KW-1185">Reference proteome</keyword>
<reference evidence="8 9" key="1">
    <citation type="journal article" date="2021" name="BMC Genomics">
        <title>Datura genome reveals duplications of psychoactive alkaloid biosynthetic genes and high mutation rate following tissue culture.</title>
        <authorList>
            <person name="Rajewski A."/>
            <person name="Carter-House D."/>
            <person name="Stajich J."/>
            <person name="Litt A."/>
        </authorList>
    </citation>
    <scope>NUCLEOTIDE SEQUENCE [LARGE SCALE GENOMIC DNA]</scope>
    <source>
        <strain evidence="8">AR-01</strain>
    </source>
</reference>
<feature type="zinc finger region" description="C3H1-type" evidence="5">
    <location>
        <begin position="99"/>
        <end position="126"/>
    </location>
</feature>
<feature type="domain" description="C3H1-type" evidence="7">
    <location>
        <begin position="234"/>
        <end position="262"/>
    </location>
</feature>
<feature type="zinc finger region" description="C3H1-type" evidence="5">
    <location>
        <begin position="175"/>
        <end position="203"/>
    </location>
</feature>
<comment type="caution">
    <text evidence="8">The sequence shown here is derived from an EMBL/GenBank/DDBJ whole genome shotgun (WGS) entry which is preliminary data.</text>
</comment>
<feature type="domain" description="C3H1-type" evidence="7">
    <location>
        <begin position="99"/>
        <end position="126"/>
    </location>
</feature>
<dbReference type="InterPro" id="IPR000571">
    <property type="entry name" value="Znf_CCCH"/>
</dbReference>
<keyword evidence="4 5" id="KW-0862">Zinc</keyword>
<dbReference type="EMBL" id="JACEIK010000365">
    <property type="protein sequence ID" value="MCD7455749.1"/>
    <property type="molecule type" value="Genomic_DNA"/>
</dbReference>
<dbReference type="InterPro" id="IPR036855">
    <property type="entry name" value="Znf_CCCH_sf"/>
</dbReference>
<accession>A0ABS8SAE8</accession>
<feature type="zinc finger region" description="C3H1-type" evidence="5">
    <location>
        <begin position="234"/>
        <end position="262"/>
    </location>
</feature>
<dbReference type="SUPFAM" id="SSF90229">
    <property type="entry name" value="CCCH zinc finger"/>
    <property type="match status" value="3"/>
</dbReference>
<evidence type="ECO:0000259" key="7">
    <source>
        <dbReference type="PROSITE" id="PS50103"/>
    </source>
</evidence>
<sequence>MDFMGEASFAGGSVIPDTSSYGSGFDNWGPGFPDQAVWATEDDYRAWNTGPSSETPSNSSQDGRHSQNRSGSEPPHKKSRNSLGADSVSNRSKAIGKMFFKTKLCCKFRAGVCPYITNCNFAHGIEELRKPPPNWQEIVAAHESECGGAVVLEPREEHQIPTASSPELRAESQRSYKGRHCKKFYTEEGCPYGDTCTFLHDEQSRARESVAISVTPTVGGFGNNAAGANLKPSNWKTRICNKWETTGYCPFGSKCHFAHGAAELHKYGEGLMEMEGTDSLSTPPELKQGGVPFKTVESTVPSTISAPHTDVYHLGPGVQVQKPSGIVQRTGQRVIQKWKGPEKISKIYGDWIDDIE</sequence>
<evidence type="ECO:0000313" key="9">
    <source>
        <dbReference type="Proteomes" id="UP000823775"/>
    </source>
</evidence>
<evidence type="ECO:0000256" key="3">
    <source>
        <dbReference type="ARBA" id="ARBA00022771"/>
    </source>
</evidence>